<reference evidence="2 3" key="1">
    <citation type="submission" date="2016-07" db="EMBL/GenBank/DDBJ databases">
        <title>Multiple horizontal gene transfer events from other fungi enriched the ability of initially mycotrophic Trichoderma (Ascomycota) to feed on dead plant biomass.</title>
        <authorList>
            <consortium name="DOE Joint Genome Institute"/>
            <person name="Aerts A."/>
            <person name="Atanasova L."/>
            <person name="Chenthamara K."/>
            <person name="Zhang J."/>
            <person name="Grujic M."/>
            <person name="Henrissat B."/>
            <person name="Kuo A."/>
            <person name="Salamov A."/>
            <person name="Lipzen A."/>
            <person name="Labutti K."/>
            <person name="Barry K."/>
            <person name="Miao Y."/>
            <person name="Rahimi M.J."/>
            <person name="Shen Q."/>
            <person name="Grigoriev I.V."/>
            <person name="Kubicek C.P."/>
            <person name="Druzhinina I.S."/>
        </authorList>
    </citation>
    <scope>NUCLEOTIDE SEQUENCE [LARGE SCALE GENOMIC DNA]</scope>
    <source>
        <strain evidence="2 3">ATCC 18648</strain>
    </source>
</reference>
<proteinExistence type="predicted"/>
<dbReference type="EMBL" id="KZ679147">
    <property type="protein sequence ID" value="PTB71621.1"/>
    <property type="molecule type" value="Genomic_DNA"/>
</dbReference>
<sequence length="145" mass="16058">MEIRIVSCSFRLTNAGCLGVGSSTLICSSFPPWTAPQLRMLPSLGPSFITLLPRLLLLCCCVSSMSSLVVERIRLRCPSHRSSLQPGGACNRGAEASEIKWLVLTKRAIMHIRGRCVYIRYHIVRVLSLAPCPRDEPIYKEDGIS</sequence>
<dbReference type="AlphaFoldDB" id="A0A2T4BQM7"/>
<evidence type="ECO:0000313" key="3">
    <source>
        <dbReference type="Proteomes" id="UP000240760"/>
    </source>
</evidence>
<organism evidence="2 3">
    <name type="scientific">Trichoderma longibrachiatum ATCC 18648</name>
    <dbReference type="NCBI Taxonomy" id="983965"/>
    <lineage>
        <taxon>Eukaryota</taxon>
        <taxon>Fungi</taxon>
        <taxon>Dikarya</taxon>
        <taxon>Ascomycota</taxon>
        <taxon>Pezizomycotina</taxon>
        <taxon>Sordariomycetes</taxon>
        <taxon>Hypocreomycetidae</taxon>
        <taxon>Hypocreales</taxon>
        <taxon>Hypocreaceae</taxon>
        <taxon>Trichoderma</taxon>
    </lineage>
</organism>
<keyword evidence="1" id="KW-1133">Transmembrane helix</keyword>
<name>A0A2T4BQM7_TRILO</name>
<evidence type="ECO:0000313" key="2">
    <source>
        <dbReference type="EMBL" id="PTB71621.1"/>
    </source>
</evidence>
<accession>A0A2T4BQM7</accession>
<keyword evidence="1" id="KW-0472">Membrane</keyword>
<evidence type="ECO:0000256" key="1">
    <source>
        <dbReference type="SAM" id="Phobius"/>
    </source>
</evidence>
<protein>
    <submittedName>
        <fullName evidence="2">Uncharacterized protein</fullName>
    </submittedName>
</protein>
<feature type="transmembrane region" description="Helical" evidence="1">
    <location>
        <begin position="12"/>
        <end position="31"/>
    </location>
</feature>
<gene>
    <name evidence="2" type="ORF">M440DRAFT_212842</name>
</gene>
<keyword evidence="3" id="KW-1185">Reference proteome</keyword>
<dbReference type="Proteomes" id="UP000240760">
    <property type="component" value="Unassembled WGS sequence"/>
</dbReference>
<keyword evidence="1" id="KW-0812">Transmembrane</keyword>
<feature type="transmembrane region" description="Helical" evidence="1">
    <location>
        <begin position="51"/>
        <end position="70"/>
    </location>
</feature>